<dbReference type="InterPro" id="IPR051465">
    <property type="entry name" value="Cell_Envelope_Struct_Comp"/>
</dbReference>
<dbReference type="PROSITE" id="PS51272">
    <property type="entry name" value="SLH"/>
    <property type="match status" value="3"/>
</dbReference>
<reference evidence="4 5" key="1">
    <citation type="submission" date="2019-10" db="EMBL/GenBank/DDBJ databases">
        <title>Bacillus aerolatum sp. nov., isolated from bioaerosol of sport playgrounds.</title>
        <authorList>
            <person name="Chen P."/>
            <person name="Zhang G."/>
        </authorList>
    </citation>
    <scope>NUCLEOTIDE SEQUENCE [LARGE SCALE GENOMIC DNA]</scope>
    <source>
        <strain evidence="4 5">CX253</strain>
    </source>
</reference>
<feature type="domain" description="SLH" evidence="3">
    <location>
        <begin position="143"/>
        <end position="206"/>
    </location>
</feature>
<evidence type="ECO:0000256" key="1">
    <source>
        <dbReference type="ARBA" id="ARBA00022729"/>
    </source>
</evidence>
<organism evidence="4 5">
    <name type="scientific">Bacillus aerolatus</name>
    <dbReference type="NCBI Taxonomy" id="2653354"/>
    <lineage>
        <taxon>Bacteria</taxon>
        <taxon>Bacillati</taxon>
        <taxon>Bacillota</taxon>
        <taxon>Bacilli</taxon>
        <taxon>Bacillales</taxon>
        <taxon>Bacillaceae</taxon>
        <taxon>Bacillus</taxon>
    </lineage>
</organism>
<dbReference type="PANTHER" id="PTHR43308:SF5">
    <property type="entry name" value="S-LAYER PROTEIN _ PEPTIDOGLYCAN ENDO-BETA-N-ACETYLGLUCOSAMINIDASE"/>
    <property type="match status" value="1"/>
</dbReference>
<dbReference type="Pfam" id="PF00395">
    <property type="entry name" value="SLH"/>
    <property type="match status" value="3"/>
</dbReference>
<dbReference type="RefSeq" id="WP_152150245.1">
    <property type="nucleotide sequence ID" value="NZ_WEIO01000002.1"/>
</dbReference>
<dbReference type="Proteomes" id="UP000429595">
    <property type="component" value="Unassembled WGS sequence"/>
</dbReference>
<evidence type="ECO:0000259" key="3">
    <source>
        <dbReference type="PROSITE" id="PS51272"/>
    </source>
</evidence>
<comment type="caution">
    <text evidence="4">The sequence shown here is derived from an EMBL/GenBank/DDBJ whole genome shotgun (WGS) entry which is preliminary data.</text>
</comment>
<gene>
    <name evidence="4" type="ORF">F9802_06050</name>
</gene>
<dbReference type="AlphaFoldDB" id="A0A6I1FIN2"/>
<proteinExistence type="predicted"/>
<feature type="domain" description="SLH" evidence="3">
    <location>
        <begin position="90"/>
        <end position="142"/>
    </location>
</feature>
<keyword evidence="5" id="KW-1185">Reference proteome</keyword>
<dbReference type="EMBL" id="WEIO01000002">
    <property type="protein sequence ID" value="KAB7708260.1"/>
    <property type="molecule type" value="Genomic_DNA"/>
</dbReference>
<accession>A0A6I1FIN2</accession>
<feature type="signal peptide" evidence="2">
    <location>
        <begin position="1"/>
        <end position="21"/>
    </location>
</feature>
<keyword evidence="1 2" id="KW-0732">Signal</keyword>
<evidence type="ECO:0000313" key="5">
    <source>
        <dbReference type="Proteomes" id="UP000429595"/>
    </source>
</evidence>
<protein>
    <recommendedName>
        <fullName evidence="3">SLH domain-containing protein</fullName>
    </recommendedName>
</protein>
<evidence type="ECO:0000313" key="4">
    <source>
        <dbReference type="EMBL" id="KAB7708260.1"/>
    </source>
</evidence>
<name>A0A6I1FIN2_9BACI</name>
<evidence type="ECO:0000256" key="2">
    <source>
        <dbReference type="SAM" id="SignalP"/>
    </source>
</evidence>
<sequence>MKKGINVLLSLVLFFSVFLFANETEASGKFTDTRNHWAEKEINYLSGKGVINGFTNGSFKPDVSVTRGQTAIMLVRALNLSLANRPNPGFKDVSTKHSAYKYIAALVDEGIYPKGVNYSPDKALTREEMARMLVNSYSLTGKKNVTFKDVSTSYWAQPYISILAENGITAGYSNGTFKPRDAVTRGQFSVFLSRVLNDNYRVKPPAPSNPPAKTTPVLMQDIKFGMTYQQVKSRETRPLVEDLGDSSVAILSYLVNKYGYNAYLEYYFENNRLEYVAYNFLEDDNSYHTRSELASMHNALHKEGVKEFGNDYFYYDEDYPSNRFVTSWKKANFDVILSVNDDNLYSRVNLIYFKPLTRSAANEKPNNLHRIQDELERINIELRK</sequence>
<dbReference type="PANTHER" id="PTHR43308">
    <property type="entry name" value="OUTER MEMBRANE PROTEIN ALPHA-RELATED"/>
    <property type="match status" value="1"/>
</dbReference>
<feature type="chain" id="PRO_5038862773" description="SLH domain-containing protein" evidence="2">
    <location>
        <begin position="22"/>
        <end position="384"/>
    </location>
</feature>
<feature type="domain" description="SLH" evidence="3">
    <location>
        <begin position="25"/>
        <end position="88"/>
    </location>
</feature>
<dbReference type="InterPro" id="IPR001119">
    <property type="entry name" value="SLH_dom"/>
</dbReference>